<proteinExistence type="predicted"/>
<evidence type="ECO:0000256" key="3">
    <source>
        <dbReference type="ARBA" id="ARBA00022833"/>
    </source>
</evidence>
<accession>A0A067JDH3</accession>
<feature type="compositionally biased region" description="Polar residues" evidence="5">
    <location>
        <begin position="469"/>
        <end position="478"/>
    </location>
</feature>
<feature type="region of interest" description="Disordered" evidence="5">
    <location>
        <begin position="415"/>
        <end position="575"/>
    </location>
</feature>
<feature type="compositionally biased region" description="Polar residues" evidence="5">
    <location>
        <begin position="534"/>
        <end position="549"/>
    </location>
</feature>
<gene>
    <name evidence="7" type="ORF">JCGZ_03049</name>
</gene>
<dbReference type="PROSITE" id="PS50145">
    <property type="entry name" value="ZF_TRAF"/>
    <property type="match status" value="1"/>
</dbReference>
<reference evidence="7 8" key="1">
    <citation type="journal article" date="2014" name="PLoS ONE">
        <title>Global Analysis of Gene Expression Profiles in Physic Nut (Jatropha curcas L.) Seedlings Exposed to Salt Stress.</title>
        <authorList>
            <person name="Zhang L."/>
            <person name="Zhang C."/>
            <person name="Wu P."/>
            <person name="Chen Y."/>
            <person name="Li M."/>
            <person name="Jiang H."/>
            <person name="Wu G."/>
        </authorList>
    </citation>
    <scope>NUCLEOTIDE SEQUENCE [LARGE SCALE GENOMIC DNA]</scope>
    <source>
        <strain evidence="8">cv. GZQX0401</strain>
        <tissue evidence="7">Young leaves</tissue>
    </source>
</reference>
<dbReference type="AlphaFoldDB" id="A0A067JDH3"/>
<dbReference type="InterPro" id="IPR013083">
    <property type="entry name" value="Znf_RING/FYVE/PHD"/>
</dbReference>
<dbReference type="Gene3D" id="3.30.40.10">
    <property type="entry name" value="Zinc/RING finger domain, C3HC4 (zinc finger)"/>
    <property type="match status" value="1"/>
</dbReference>
<feature type="compositionally biased region" description="Acidic residues" evidence="5">
    <location>
        <begin position="516"/>
        <end position="531"/>
    </location>
</feature>
<feature type="domain" description="TRAF-type" evidence="6">
    <location>
        <begin position="218"/>
        <end position="274"/>
    </location>
</feature>
<evidence type="ECO:0000313" key="8">
    <source>
        <dbReference type="Proteomes" id="UP000027138"/>
    </source>
</evidence>
<feature type="compositionally biased region" description="Basic and acidic residues" evidence="5">
    <location>
        <begin position="415"/>
        <end position="461"/>
    </location>
</feature>
<keyword evidence="1 4" id="KW-0479">Metal-binding</keyword>
<evidence type="ECO:0000259" key="6">
    <source>
        <dbReference type="PROSITE" id="PS50145"/>
    </source>
</evidence>
<dbReference type="KEGG" id="jcu:105648960"/>
<evidence type="ECO:0000256" key="2">
    <source>
        <dbReference type="ARBA" id="ARBA00022771"/>
    </source>
</evidence>
<dbReference type="EMBL" id="KK915542">
    <property type="protein sequence ID" value="KDP21911.1"/>
    <property type="molecule type" value="Genomic_DNA"/>
</dbReference>
<dbReference type="OrthoDB" id="1737200at2759"/>
<organism evidence="7 8">
    <name type="scientific">Jatropha curcas</name>
    <name type="common">Barbados nut</name>
    <dbReference type="NCBI Taxonomy" id="180498"/>
    <lineage>
        <taxon>Eukaryota</taxon>
        <taxon>Viridiplantae</taxon>
        <taxon>Streptophyta</taxon>
        <taxon>Embryophyta</taxon>
        <taxon>Tracheophyta</taxon>
        <taxon>Spermatophyta</taxon>
        <taxon>Magnoliopsida</taxon>
        <taxon>eudicotyledons</taxon>
        <taxon>Gunneridae</taxon>
        <taxon>Pentapetalae</taxon>
        <taxon>rosids</taxon>
        <taxon>fabids</taxon>
        <taxon>Malpighiales</taxon>
        <taxon>Euphorbiaceae</taxon>
        <taxon>Crotonoideae</taxon>
        <taxon>Jatropheae</taxon>
        <taxon>Jatropha</taxon>
    </lineage>
</organism>
<dbReference type="PANTHER" id="PTHR10131">
    <property type="entry name" value="TNF RECEPTOR ASSOCIATED FACTOR"/>
    <property type="match status" value="1"/>
</dbReference>
<feature type="zinc finger region" description="TRAF-type" evidence="4">
    <location>
        <begin position="218"/>
        <end position="274"/>
    </location>
</feature>
<dbReference type="STRING" id="180498.A0A067JDH3"/>
<dbReference type="GO" id="GO:0008270">
    <property type="term" value="F:zinc ion binding"/>
    <property type="evidence" value="ECO:0007669"/>
    <property type="project" value="UniProtKB-KW"/>
</dbReference>
<dbReference type="InterPro" id="IPR001293">
    <property type="entry name" value="Znf_TRAF"/>
</dbReference>
<dbReference type="Proteomes" id="UP000027138">
    <property type="component" value="Unassembled WGS sequence"/>
</dbReference>
<evidence type="ECO:0000256" key="5">
    <source>
        <dbReference type="SAM" id="MobiDB-lite"/>
    </source>
</evidence>
<sequence length="575" mass="63741">MDPPMIDIELVPEKEKIEDGKEGGPTFHCDLYDADLVRRIAQVFLPGLSAACVDNTTGGIFRSPASVAVEMRKEMIEYLTMRSETFVAETIILEGGQNEEISDHPYDIISDFVDDFASSKRNFFSRVQGWILSEKREDKIDDFVQEMEVNGFWLSDRREVIAQNLVKNVDYKNIFYCDKKFYTAEELAEHVINCDFRTVNCTNDGCVSFFCASQLEKHDSTCPFKIIPCEQKCSDHIMRREMDRHCITVCPMKLVNCPFYAVGCPAAITRSMIQQHCLDDLNSHLVYALKNIHKEASEEDLKDRLDQIMQASSGQLQAARDARALTKRVRDLDAKLGPLVITKKIGEESADDSDNITDRFIEVANENTDSSVEAANDVTNKSTDAATNVTEKSLESSNDAIVKSTKASTEVIEKLSEASDEATEKSIEASNDITERSFEAPKEVTEKSIEASNDVTEKSVEALDDVTENTEASNNVADKSTEAASDVSDKSTGAANDVSEDSNESTNEHNGKSTEAADDITDKTDEEENGAIEESSQAGIGVTEKSTYYPNKFGDESLETSNLIADAEKEPQTQA</sequence>
<protein>
    <recommendedName>
        <fullName evidence="6">TRAF-type domain-containing protein</fullName>
    </recommendedName>
</protein>
<keyword evidence="3 4" id="KW-0862">Zinc</keyword>
<dbReference type="Pfam" id="PF02176">
    <property type="entry name" value="zf-TRAF"/>
    <property type="match status" value="1"/>
</dbReference>
<dbReference type="PANTHER" id="PTHR10131:SF161">
    <property type="entry name" value="F26K24.24 PROTEIN"/>
    <property type="match status" value="1"/>
</dbReference>
<feature type="compositionally biased region" description="Basic and acidic residues" evidence="5">
    <location>
        <begin position="566"/>
        <end position="575"/>
    </location>
</feature>
<evidence type="ECO:0000256" key="4">
    <source>
        <dbReference type="PROSITE-ProRule" id="PRU00207"/>
    </source>
</evidence>
<name>A0A067JDH3_JATCU</name>
<keyword evidence="2 4" id="KW-0863">Zinc-finger</keyword>
<keyword evidence="8" id="KW-1185">Reference proteome</keyword>
<evidence type="ECO:0000256" key="1">
    <source>
        <dbReference type="ARBA" id="ARBA00022723"/>
    </source>
</evidence>
<evidence type="ECO:0000313" key="7">
    <source>
        <dbReference type="EMBL" id="KDP21911.1"/>
    </source>
</evidence>